<reference evidence="1 2" key="1">
    <citation type="submission" date="2019-12" db="EMBL/GenBank/DDBJ databases">
        <title>Comparative genomics gives insights into the taxonomy of the Azoarcus-Aromatoleum group and reveals separate origins of nif in the plant-associated Azoarcus and non-plant-associated Aromatoleum sub-groups.</title>
        <authorList>
            <person name="Lafos M."/>
            <person name="Maluk M."/>
            <person name="Batista M."/>
            <person name="Junghare M."/>
            <person name="Carmona M."/>
            <person name="Faoro H."/>
            <person name="Cruz L.M."/>
            <person name="Battistoni F."/>
            <person name="De Souza E."/>
            <person name="Pedrosa F."/>
            <person name="Chen W.-M."/>
            <person name="Poole P.S."/>
            <person name="Dixon R.A."/>
            <person name="James E.K."/>
        </authorList>
    </citation>
    <scope>NUCLEOTIDE SEQUENCE [LARGE SCALE GENOMIC DNA]</scope>
    <source>
        <strain evidence="1 2">T</strain>
    </source>
</reference>
<accession>A0ABX1NNF1</accession>
<comment type="caution">
    <text evidence="1">The sequence shown here is derived from an EMBL/GenBank/DDBJ whole genome shotgun (WGS) entry which is preliminary data.</text>
</comment>
<protein>
    <submittedName>
        <fullName evidence="1">Uncharacterized protein</fullName>
    </submittedName>
</protein>
<gene>
    <name evidence="1" type="ORF">GPA27_25635</name>
</gene>
<dbReference type="RefSeq" id="WP_169143285.1">
    <property type="nucleotide sequence ID" value="NZ_WTVS01000098.1"/>
</dbReference>
<sequence length="120" mass="13706">MRLAELFEPQKPTVRKSKADTVAQVFIIESLELVDEAKERREGAVLASVLKMCGKNPLYYYIRTRAELEHIAEEFEASGYRYLHISCHGGETSLETTLDSVSYKDFAKIFAGKLKGRRLF</sequence>
<organism evidence="1 2">
    <name type="scientific">Aromatoleum toluolicum</name>
    <dbReference type="NCBI Taxonomy" id="90060"/>
    <lineage>
        <taxon>Bacteria</taxon>
        <taxon>Pseudomonadati</taxon>
        <taxon>Pseudomonadota</taxon>
        <taxon>Betaproteobacteria</taxon>
        <taxon>Rhodocyclales</taxon>
        <taxon>Rhodocyclaceae</taxon>
        <taxon>Aromatoleum</taxon>
    </lineage>
</organism>
<evidence type="ECO:0000313" key="1">
    <source>
        <dbReference type="EMBL" id="NMG00770.1"/>
    </source>
</evidence>
<keyword evidence="2" id="KW-1185">Reference proteome</keyword>
<evidence type="ECO:0000313" key="2">
    <source>
        <dbReference type="Proteomes" id="UP000634522"/>
    </source>
</evidence>
<name>A0ABX1NNF1_9RHOO</name>
<proteinExistence type="predicted"/>
<dbReference type="Proteomes" id="UP000634522">
    <property type="component" value="Unassembled WGS sequence"/>
</dbReference>
<dbReference type="EMBL" id="WTVS01000098">
    <property type="protein sequence ID" value="NMG00770.1"/>
    <property type="molecule type" value="Genomic_DNA"/>
</dbReference>